<feature type="transmembrane region" description="Helical" evidence="1">
    <location>
        <begin position="116"/>
        <end position="135"/>
    </location>
</feature>
<evidence type="ECO:0000256" key="1">
    <source>
        <dbReference type="SAM" id="Phobius"/>
    </source>
</evidence>
<sequence>MEEYVSLEIEIQHYWHYINCIEKTLPKHITDLKNTALTMEDIIKLKFEANIIEEDIQFINDSSLPDRFRLVLKGLLETSQILNELKRYKNKLDYWKEILTNKQQIKQRIWTPTIEILLYTVAYLQIAPTLYKFFIDPTIQSIGAFVGVIVLFALGALLIYLKNYNSK</sequence>
<keyword evidence="1" id="KW-0472">Membrane</keyword>
<keyword evidence="1" id="KW-1133">Transmembrane helix</keyword>
<accession>A0A1M4Y9P7</accession>
<evidence type="ECO:0000313" key="3">
    <source>
        <dbReference type="Proteomes" id="UP000184476"/>
    </source>
</evidence>
<gene>
    <name evidence="2" type="ORF">SAMN05444392_106113</name>
</gene>
<dbReference type="EMBL" id="FQVL01000006">
    <property type="protein sequence ID" value="SHF02222.1"/>
    <property type="molecule type" value="Genomic_DNA"/>
</dbReference>
<dbReference type="RefSeq" id="WP_073154944.1">
    <property type="nucleotide sequence ID" value="NZ_FQVL01000006.1"/>
</dbReference>
<keyword evidence="3" id="KW-1185">Reference proteome</keyword>
<evidence type="ECO:0000313" key="2">
    <source>
        <dbReference type="EMBL" id="SHF02222.1"/>
    </source>
</evidence>
<organism evidence="2 3">
    <name type="scientific">Seinonella peptonophila</name>
    <dbReference type="NCBI Taxonomy" id="112248"/>
    <lineage>
        <taxon>Bacteria</taxon>
        <taxon>Bacillati</taxon>
        <taxon>Bacillota</taxon>
        <taxon>Bacilli</taxon>
        <taxon>Bacillales</taxon>
        <taxon>Thermoactinomycetaceae</taxon>
        <taxon>Seinonella</taxon>
    </lineage>
</organism>
<dbReference type="AlphaFoldDB" id="A0A1M4Y9P7"/>
<dbReference type="Proteomes" id="UP000184476">
    <property type="component" value="Unassembled WGS sequence"/>
</dbReference>
<proteinExistence type="predicted"/>
<protein>
    <submittedName>
        <fullName evidence="2">Uncharacterized protein</fullName>
    </submittedName>
</protein>
<dbReference type="OrthoDB" id="1935035at2"/>
<feature type="transmembrane region" description="Helical" evidence="1">
    <location>
        <begin position="141"/>
        <end position="161"/>
    </location>
</feature>
<keyword evidence="1" id="KW-0812">Transmembrane</keyword>
<reference evidence="2 3" key="1">
    <citation type="submission" date="2016-11" db="EMBL/GenBank/DDBJ databases">
        <authorList>
            <person name="Jaros S."/>
            <person name="Januszkiewicz K."/>
            <person name="Wedrychowicz H."/>
        </authorList>
    </citation>
    <scope>NUCLEOTIDE SEQUENCE [LARGE SCALE GENOMIC DNA]</scope>
    <source>
        <strain evidence="2 3">DSM 44666</strain>
    </source>
</reference>
<name>A0A1M4Y9P7_9BACL</name>